<sequence length="118" mass="13601">MFKENAMKLLAAGGISDESHMKDALSRVIVEMVKREWPQQWPGLLAELSDACACGEIQTELVLLVFLRLVEDVALLQVIYANLTAHILHFYPKIKNRQEKQENNKNKQYLFFNKGVLR</sequence>
<organism evidence="2 3">
    <name type="scientific">Rhamnusium bicolor</name>
    <dbReference type="NCBI Taxonomy" id="1586634"/>
    <lineage>
        <taxon>Eukaryota</taxon>
        <taxon>Metazoa</taxon>
        <taxon>Ecdysozoa</taxon>
        <taxon>Arthropoda</taxon>
        <taxon>Hexapoda</taxon>
        <taxon>Insecta</taxon>
        <taxon>Pterygota</taxon>
        <taxon>Neoptera</taxon>
        <taxon>Endopterygota</taxon>
        <taxon>Coleoptera</taxon>
        <taxon>Polyphaga</taxon>
        <taxon>Cucujiformia</taxon>
        <taxon>Chrysomeloidea</taxon>
        <taxon>Cerambycidae</taxon>
        <taxon>Lepturinae</taxon>
        <taxon>Rhagiini</taxon>
        <taxon>Rhamnusium</taxon>
    </lineage>
</organism>
<evidence type="ECO:0000313" key="3">
    <source>
        <dbReference type="Proteomes" id="UP001162156"/>
    </source>
</evidence>
<reference evidence="2" key="1">
    <citation type="journal article" date="2023" name="Insect Mol. Biol.">
        <title>Genome sequencing provides insights into the evolution of gene families encoding plant cell wall-degrading enzymes in longhorned beetles.</title>
        <authorList>
            <person name="Shin N.R."/>
            <person name="Okamura Y."/>
            <person name="Kirsch R."/>
            <person name="Pauchet Y."/>
        </authorList>
    </citation>
    <scope>NUCLEOTIDE SEQUENCE</scope>
    <source>
        <strain evidence="2">RBIC_L_NR</strain>
    </source>
</reference>
<dbReference type="GO" id="GO:0006405">
    <property type="term" value="P:RNA export from nucleus"/>
    <property type="evidence" value="ECO:0007669"/>
    <property type="project" value="TreeGrafter"/>
</dbReference>
<dbReference type="PANTHER" id="PTHR11223:SF3">
    <property type="entry name" value="EXPORTIN-5"/>
    <property type="match status" value="1"/>
</dbReference>
<dbReference type="AlphaFoldDB" id="A0AAV8ZJD4"/>
<name>A0AAV8ZJD4_9CUCU</name>
<dbReference type="GO" id="GO:0005634">
    <property type="term" value="C:nucleus"/>
    <property type="evidence" value="ECO:0007669"/>
    <property type="project" value="TreeGrafter"/>
</dbReference>
<dbReference type="InterPro" id="IPR011989">
    <property type="entry name" value="ARM-like"/>
</dbReference>
<proteinExistence type="predicted"/>
<protein>
    <recommendedName>
        <fullName evidence="1">Exportin-1/Importin-beta-like domain-containing protein</fullName>
    </recommendedName>
</protein>
<dbReference type="GO" id="GO:0005049">
    <property type="term" value="F:nuclear export signal receptor activity"/>
    <property type="evidence" value="ECO:0007669"/>
    <property type="project" value="InterPro"/>
</dbReference>
<evidence type="ECO:0000259" key="1">
    <source>
        <dbReference type="Pfam" id="PF08389"/>
    </source>
</evidence>
<dbReference type="Gene3D" id="1.25.10.10">
    <property type="entry name" value="Leucine-rich Repeat Variant"/>
    <property type="match status" value="1"/>
</dbReference>
<evidence type="ECO:0000313" key="2">
    <source>
        <dbReference type="EMBL" id="KAJ8964040.1"/>
    </source>
</evidence>
<dbReference type="InterPro" id="IPR013598">
    <property type="entry name" value="Exportin-1/Importin-b-like"/>
</dbReference>
<feature type="domain" description="Exportin-1/Importin-beta-like" evidence="1">
    <location>
        <begin position="19"/>
        <end position="74"/>
    </location>
</feature>
<dbReference type="Pfam" id="PF08389">
    <property type="entry name" value="Xpo1"/>
    <property type="match status" value="1"/>
</dbReference>
<dbReference type="SUPFAM" id="SSF48371">
    <property type="entry name" value="ARM repeat"/>
    <property type="match status" value="1"/>
</dbReference>
<accession>A0AAV8ZJD4</accession>
<dbReference type="GO" id="GO:0042565">
    <property type="term" value="C:RNA nuclear export complex"/>
    <property type="evidence" value="ECO:0007669"/>
    <property type="project" value="TreeGrafter"/>
</dbReference>
<keyword evidence="3" id="KW-1185">Reference proteome</keyword>
<comment type="caution">
    <text evidence="2">The sequence shown here is derived from an EMBL/GenBank/DDBJ whole genome shotgun (WGS) entry which is preliminary data.</text>
</comment>
<dbReference type="GO" id="GO:0003723">
    <property type="term" value="F:RNA binding"/>
    <property type="evidence" value="ECO:0007669"/>
    <property type="project" value="TreeGrafter"/>
</dbReference>
<dbReference type="GO" id="GO:0006611">
    <property type="term" value="P:protein export from nucleus"/>
    <property type="evidence" value="ECO:0007669"/>
    <property type="project" value="InterPro"/>
</dbReference>
<dbReference type="InterPro" id="IPR016024">
    <property type="entry name" value="ARM-type_fold"/>
</dbReference>
<dbReference type="Proteomes" id="UP001162156">
    <property type="component" value="Unassembled WGS sequence"/>
</dbReference>
<dbReference type="EMBL" id="JANEYF010001453">
    <property type="protein sequence ID" value="KAJ8964040.1"/>
    <property type="molecule type" value="Genomic_DNA"/>
</dbReference>
<dbReference type="GO" id="GO:0005737">
    <property type="term" value="C:cytoplasm"/>
    <property type="evidence" value="ECO:0007669"/>
    <property type="project" value="TreeGrafter"/>
</dbReference>
<gene>
    <name evidence="2" type="ORF">NQ314_005180</name>
</gene>
<dbReference type="PANTHER" id="PTHR11223">
    <property type="entry name" value="EXPORTIN 1/5"/>
    <property type="match status" value="1"/>
</dbReference>
<dbReference type="InterPro" id="IPR045065">
    <property type="entry name" value="XPO1/5"/>
</dbReference>